<evidence type="ECO:0000313" key="2">
    <source>
        <dbReference type="Proteomes" id="UP000249081"/>
    </source>
</evidence>
<sequence>MTVEPLDVEIPAGESRIALCGGPYSNFGSVEAFLAETAAVPYRFCLGDIGGFGPLPNRTLELLRDAEVICLQGNYDHAIGHGERDCGCGYTDPRDQRFAQISYDYTYTHTAVEHRQWLRTLPRLIRLRWRDSAILLCHGSPDQVNKFVWESTTDDDWIAACLERYQVDGIFATHTGIPWVRQVPGGFWCNVGVLGRPAHEGRPHVYFAELEFSIKSAVPVPRILPLVYNPKPVVVAMAEAGLPQQFQDSLLSGVWTTCAEVLPEAERVAKPRQAMVSML</sequence>
<gene>
    <name evidence="1" type="ORF">DCF17_13360</name>
</gene>
<dbReference type="EMBL" id="QBMN01000089">
    <property type="protein sequence ID" value="PZO39353.1"/>
    <property type="molecule type" value="Genomic_DNA"/>
</dbReference>
<evidence type="ECO:0000313" key="1">
    <source>
        <dbReference type="EMBL" id="PZO39353.1"/>
    </source>
</evidence>
<accession>A0A2W4W2S3</accession>
<dbReference type="AlphaFoldDB" id="A0A2W4W2S3"/>
<dbReference type="Proteomes" id="UP000249081">
    <property type="component" value="Unassembled WGS sequence"/>
</dbReference>
<dbReference type="InterPro" id="IPR029052">
    <property type="entry name" value="Metallo-depent_PP-like"/>
</dbReference>
<organism evidence="1 2">
    <name type="scientific">Shackletoniella antarctica</name>
    <dbReference type="NCBI Taxonomy" id="268115"/>
    <lineage>
        <taxon>Bacteria</taxon>
        <taxon>Bacillati</taxon>
        <taxon>Cyanobacteriota</taxon>
        <taxon>Cyanophyceae</taxon>
        <taxon>Oculatellales</taxon>
        <taxon>Oculatellaceae</taxon>
        <taxon>Shackletoniella</taxon>
    </lineage>
</organism>
<protein>
    <submittedName>
        <fullName evidence="1">Metallophosphoesterase</fullName>
    </submittedName>
</protein>
<dbReference type="SUPFAM" id="SSF56300">
    <property type="entry name" value="Metallo-dependent phosphatases"/>
    <property type="match status" value="1"/>
</dbReference>
<comment type="caution">
    <text evidence="1">The sequence shown here is derived from an EMBL/GenBank/DDBJ whole genome shotgun (WGS) entry which is preliminary data.</text>
</comment>
<proteinExistence type="predicted"/>
<dbReference type="Gene3D" id="3.60.21.10">
    <property type="match status" value="1"/>
</dbReference>
<name>A0A2W4W2S3_9CYAN</name>
<reference evidence="1 2" key="2">
    <citation type="submission" date="2018-06" db="EMBL/GenBank/DDBJ databases">
        <title>Metagenomic assembly of (sub)arctic Cyanobacteria and their associated microbiome from non-axenic cultures.</title>
        <authorList>
            <person name="Baurain D."/>
        </authorList>
    </citation>
    <scope>NUCLEOTIDE SEQUENCE [LARGE SCALE GENOMIC DNA]</scope>
    <source>
        <strain evidence="1">ULC041bin1</strain>
    </source>
</reference>
<reference evidence="2" key="1">
    <citation type="submission" date="2018-04" db="EMBL/GenBank/DDBJ databases">
        <authorList>
            <person name="Cornet L."/>
        </authorList>
    </citation>
    <scope>NUCLEOTIDE SEQUENCE [LARGE SCALE GENOMIC DNA]</scope>
</reference>